<reference evidence="3 4" key="1">
    <citation type="submission" date="2016-10" db="EMBL/GenBank/DDBJ databases">
        <title>Genome sequence of the ascomycete fungus Penicillium subrubescens.</title>
        <authorList>
            <person name="De Vries R.P."/>
            <person name="Peng M."/>
            <person name="Dilokpimol A."/>
            <person name="Hilden K."/>
            <person name="Makela M.R."/>
            <person name="Grigoriev I."/>
            <person name="Riley R."/>
            <person name="Granchi Z."/>
        </authorList>
    </citation>
    <scope>NUCLEOTIDE SEQUENCE [LARGE SCALE GENOMIC DNA]</scope>
    <source>
        <strain evidence="3 4">CBS 132785</strain>
    </source>
</reference>
<feature type="compositionally biased region" description="Low complexity" evidence="1">
    <location>
        <begin position="146"/>
        <end position="156"/>
    </location>
</feature>
<feature type="region of interest" description="Disordered" evidence="1">
    <location>
        <begin position="146"/>
        <end position="170"/>
    </location>
</feature>
<sequence length="204" mass="20076">MKLTSIVLALAASALAIEPQPQRRDTATAAAATTNPTDTSGFNFGEISSALANLPMNTTATANFGNISPPPRSLIPEILSVVPVTVLWELINPQSRSSLASAFSAGSTPAWYSSLPADVKSYMSVVKSQISGGALTATTGLAYESTTTKTGSSATGTGTGTGGSTGGSAGATSTSKGLAVAAQPTGLTASVIGALGVLGLALVL</sequence>
<feature type="region of interest" description="Disordered" evidence="1">
    <location>
        <begin position="21"/>
        <end position="41"/>
    </location>
</feature>
<evidence type="ECO:0000313" key="4">
    <source>
        <dbReference type="Proteomes" id="UP000186955"/>
    </source>
</evidence>
<evidence type="ECO:0000256" key="1">
    <source>
        <dbReference type="SAM" id="MobiDB-lite"/>
    </source>
</evidence>
<dbReference type="OrthoDB" id="5419608at2759"/>
<proteinExistence type="predicted"/>
<accession>A0A1Q5THD8</accession>
<comment type="caution">
    <text evidence="3">The sequence shown here is derived from an EMBL/GenBank/DDBJ whole genome shotgun (WGS) entry which is preliminary data.</text>
</comment>
<evidence type="ECO:0000256" key="2">
    <source>
        <dbReference type="SAM" id="SignalP"/>
    </source>
</evidence>
<gene>
    <name evidence="3" type="ORF">PENSUB_8285</name>
</gene>
<feature type="compositionally biased region" description="Gly residues" evidence="1">
    <location>
        <begin position="157"/>
        <end position="169"/>
    </location>
</feature>
<protein>
    <submittedName>
        <fullName evidence="3">Uncharacterized protein</fullName>
    </submittedName>
</protein>
<organism evidence="3 4">
    <name type="scientific">Penicillium subrubescens</name>
    <dbReference type="NCBI Taxonomy" id="1316194"/>
    <lineage>
        <taxon>Eukaryota</taxon>
        <taxon>Fungi</taxon>
        <taxon>Dikarya</taxon>
        <taxon>Ascomycota</taxon>
        <taxon>Pezizomycotina</taxon>
        <taxon>Eurotiomycetes</taxon>
        <taxon>Eurotiomycetidae</taxon>
        <taxon>Eurotiales</taxon>
        <taxon>Aspergillaceae</taxon>
        <taxon>Penicillium</taxon>
    </lineage>
</organism>
<dbReference type="AlphaFoldDB" id="A0A1Q5THD8"/>
<name>A0A1Q5THD8_9EURO</name>
<feature type="signal peptide" evidence="2">
    <location>
        <begin position="1"/>
        <end position="16"/>
    </location>
</feature>
<dbReference type="EMBL" id="MNBE01000655">
    <property type="protein sequence ID" value="OKO99632.1"/>
    <property type="molecule type" value="Genomic_DNA"/>
</dbReference>
<feature type="chain" id="PRO_5012863733" evidence="2">
    <location>
        <begin position="17"/>
        <end position="204"/>
    </location>
</feature>
<evidence type="ECO:0000313" key="3">
    <source>
        <dbReference type="EMBL" id="OKO99632.1"/>
    </source>
</evidence>
<dbReference type="Proteomes" id="UP000186955">
    <property type="component" value="Unassembled WGS sequence"/>
</dbReference>
<keyword evidence="4" id="KW-1185">Reference proteome</keyword>
<keyword evidence="2" id="KW-0732">Signal</keyword>